<dbReference type="PANTHER" id="PTHR36985">
    <property type="entry name" value="TRANSLOCATION AND ASSEMBLY MODULE SUBUNIT TAMB"/>
    <property type="match status" value="1"/>
</dbReference>
<keyword evidence="2 6" id="KW-0812">Transmembrane</keyword>
<evidence type="ECO:0000256" key="3">
    <source>
        <dbReference type="ARBA" id="ARBA00022989"/>
    </source>
</evidence>
<keyword evidence="9" id="KW-1185">Reference proteome</keyword>
<keyword evidence="3 6" id="KW-1133">Transmembrane helix</keyword>
<protein>
    <submittedName>
        <fullName evidence="8">Translocation/assembly module TamB domain-containing protein</fullName>
    </submittedName>
</protein>
<comment type="caution">
    <text evidence="8">The sequence shown here is derived from an EMBL/GenBank/DDBJ whole genome shotgun (WGS) entry which is preliminary data.</text>
</comment>
<gene>
    <name evidence="8" type="ORF">ACFQND_13520</name>
</gene>
<evidence type="ECO:0000256" key="2">
    <source>
        <dbReference type="ARBA" id="ARBA00022692"/>
    </source>
</evidence>
<name>A0ABW1TZS5_9BURK</name>
<feature type="transmembrane region" description="Helical" evidence="6">
    <location>
        <begin position="26"/>
        <end position="52"/>
    </location>
</feature>
<dbReference type="InterPro" id="IPR007452">
    <property type="entry name" value="TamB_C"/>
</dbReference>
<dbReference type="Proteomes" id="UP001596270">
    <property type="component" value="Unassembled WGS sequence"/>
</dbReference>
<dbReference type="RefSeq" id="WP_371435239.1">
    <property type="nucleotide sequence ID" value="NZ_JBHSRS010000073.1"/>
</dbReference>
<evidence type="ECO:0000313" key="9">
    <source>
        <dbReference type="Proteomes" id="UP001596270"/>
    </source>
</evidence>
<dbReference type="PANTHER" id="PTHR36985:SF1">
    <property type="entry name" value="TRANSLOCATION AND ASSEMBLY MODULE SUBUNIT TAMB"/>
    <property type="match status" value="1"/>
</dbReference>
<feature type="region of interest" description="Disordered" evidence="5">
    <location>
        <begin position="1"/>
        <end position="21"/>
    </location>
</feature>
<evidence type="ECO:0000256" key="5">
    <source>
        <dbReference type="SAM" id="MobiDB-lite"/>
    </source>
</evidence>
<feature type="compositionally biased region" description="Polar residues" evidence="5">
    <location>
        <begin position="1"/>
        <end position="12"/>
    </location>
</feature>
<dbReference type="EMBL" id="JBHSRS010000073">
    <property type="protein sequence ID" value="MFC6282242.1"/>
    <property type="molecule type" value="Genomic_DNA"/>
</dbReference>
<feature type="domain" description="Translocation and assembly module TamB C-terminal" evidence="7">
    <location>
        <begin position="991"/>
        <end position="1339"/>
    </location>
</feature>
<proteinExistence type="predicted"/>
<organism evidence="8 9">
    <name type="scientific">Polaromonas aquatica</name>
    <dbReference type="NCBI Taxonomy" id="332657"/>
    <lineage>
        <taxon>Bacteria</taxon>
        <taxon>Pseudomonadati</taxon>
        <taxon>Pseudomonadota</taxon>
        <taxon>Betaproteobacteria</taxon>
        <taxon>Burkholderiales</taxon>
        <taxon>Comamonadaceae</taxon>
        <taxon>Polaromonas</taxon>
    </lineage>
</organism>
<dbReference type="Pfam" id="PF04357">
    <property type="entry name" value="TamB"/>
    <property type="match status" value="1"/>
</dbReference>
<evidence type="ECO:0000313" key="8">
    <source>
        <dbReference type="EMBL" id="MFC6282242.1"/>
    </source>
</evidence>
<evidence type="ECO:0000259" key="7">
    <source>
        <dbReference type="Pfam" id="PF04357"/>
    </source>
</evidence>
<accession>A0ABW1TZS5</accession>
<comment type="subcellular location">
    <subcellularLocation>
        <location evidence="1">Membrane</location>
        <topology evidence="1">Single-pass membrane protein</topology>
    </subcellularLocation>
</comment>
<reference evidence="9" key="1">
    <citation type="journal article" date="2019" name="Int. J. Syst. Evol. Microbiol.">
        <title>The Global Catalogue of Microorganisms (GCM) 10K type strain sequencing project: providing services to taxonomists for standard genome sequencing and annotation.</title>
        <authorList>
            <consortium name="The Broad Institute Genomics Platform"/>
            <consortium name="The Broad Institute Genome Sequencing Center for Infectious Disease"/>
            <person name="Wu L."/>
            <person name="Ma J."/>
        </authorList>
    </citation>
    <scope>NUCLEOTIDE SEQUENCE [LARGE SCALE GENOMIC DNA]</scope>
    <source>
        <strain evidence="9">CCUG 39402</strain>
    </source>
</reference>
<evidence type="ECO:0000256" key="4">
    <source>
        <dbReference type="ARBA" id="ARBA00023136"/>
    </source>
</evidence>
<evidence type="ECO:0000256" key="1">
    <source>
        <dbReference type="ARBA" id="ARBA00004167"/>
    </source>
</evidence>
<evidence type="ECO:0000256" key="6">
    <source>
        <dbReference type="SAM" id="Phobius"/>
    </source>
</evidence>
<keyword evidence="4 6" id="KW-0472">Membrane</keyword>
<sequence>MNALNTPGNKSPDQPGPRHAKPARRWLKAVVLAAAGLMAGITLALSALWWWAGSDGSLATALRWAGAWLAEPASSSAPPLATEGATGSLRSGGRIERLVWQRDGLTVEARDTSLAWQPWSLLSGTLQFERLAVASLQVDDQREPSAAPSAGPPDTLGLPLRIVLGAFSVGELRWLGSMHFSASGIAGRYEFNGRQHALDLGNAQVASGSYRGRATVAANNPLTLNASLSGTVASTLSGSKTPLALAFDATARGPLTELLLSATLRVAEQPAAGNTTMVATAVHASATARITPWAAQPLPQADASFRDVDIAALWPDAPQTLLTGSASVRPSGTASSTQSWSIQLQLANRLPGAWDQHRLPLERLEGLGEWRDGLAIVRSLKAQAGGGELLASGEWFGASTDKATPPWKLQATLRHISPQALHSQLAAPPLDGQASVQQQGAALGFQASLQTAGAPVAPAMASKGAPGTQLRLRDANASGSWNAGQAGGTLVLSSLRIRTDEAELSGQLEVQPTARGGKGSLALTAPGLDAKLQGELRQSSGKGDFSLQGKDAAQVLRWMQKLPGMPSAIQTALKTHSASGNAALTASWQGGWLDPMLKAQLDIPSFDWRANSSTTSTVATPTTPPEATPTVLKFRALQATLSGRLSQAQLSTQGRLEAGQRRYALQLNADAGRVPAAGRNRDAGWQGLIKQLSLSVEDAALGAGAWRLATRDTVNLKWIPANGSFESSAGEALLSAPATSAFTASNGPGAATLSWQPVRWQAGELTTAGKITGLPMAWIELVAGPQMAGAGLAGNLVFEGAWDARLGNTLALKVSLERSSGDITVQADGDPGGPARVTAGVRQARLSLASEGEAVTLVLRWDSERAGTVDGQLKTRLARTPANGSDKGSGTGGWLWPLDAPLSGQLRAQLPRIGVWSVLAPPGWRLRGSLGADITVSGTRAAPQLAGDLQANNLALRSVVDGIEFGKGRLRARLDGTRMRINEFTLQGAGDKGTGGSLTAQGEVAWLDGQPVLQLDAKLERLRASLRSDRQLTISGELQARHDKKQTQFSGALKVDQALILLPEEGTPQLGDDVVVRNGTGVAVGKKAPEQTSASTASAPQDSRTIKLAVKLDLGQDFRVQGKGVNTRVRGALALNGDSLTDPRLTGTVNTFGGEYRAYGQRLDIEQGLLRFTGPIDNPSLDVLAIRPNLTQRVGVQITGTALLPRVRLYAQPDLPDAEKLSWLVLGRSSASGGGEAALLQQAALALLGSKSGGMSGGLAASLGLDELSFRGASSNTDGSTTEGAVTLGKRFSRNFYAAYERSISGALGTLYIFYDLSQRFTVRAQAGQQSAVDLIFTIPYD</sequence>